<keyword evidence="2" id="KW-0805">Transcription regulation</keyword>
<keyword evidence="3" id="KW-0731">Sigma factor</keyword>
<keyword evidence="4" id="KW-0804">Transcription</keyword>
<evidence type="ECO:0000256" key="4">
    <source>
        <dbReference type="ARBA" id="ARBA00023163"/>
    </source>
</evidence>
<dbReference type="InterPro" id="IPR013324">
    <property type="entry name" value="RNA_pol_sigma_r3/r4-like"/>
</dbReference>
<dbReference type="Proteomes" id="UP000039370">
    <property type="component" value="Unassembled WGS sequence"/>
</dbReference>
<dbReference type="EMBL" id="CDOK01000154">
    <property type="protein sequence ID" value="CEN51918.1"/>
    <property type="molecule type" value="Genomic_DNA"/>
</dbReference>
<name>A0A0B7IPJ8_9FLAO</name>
<dbReference type="GO" id="GO:0016987">
    <property type="term" value="F:sigma factor activity"/>
    <property type="evidence" value="ECO:0007669"/>
    <property type="project" value="UniProtKB-KW"/>
</dbReference>
<evidence type="ECO:0000259" key="5">
    <source>
        <dbReference type="Pfam" id="PF04542"/>
    </source>
</evidence>
<dbReference type="InterPro" id="IPR036388">
    <property type="entry name" value="WH-like_DNA-bd_sf"/>
</dbReference>
<dbReference type="Pfam" id="PF08281">
    <property type="entry name" value="Sigma70_r4_2"/>
    <property type="match status" value="1"/>
</dbReference>
<dbReference type="Pfam" id="PF04542">
    <property type="entry name" value="Sigma70_r2"/>
    <property type="match status" value="1"/>
</dbReference>
<dbReference type="Gene3D" id="1.10.1740.10">
    <property type="match status" value="1"/>
</dbReference>
<comment type="similarity">
    <text evidence="1">Belongs to the sigma-70 factor family. ECF subfamily.</text>
</comment>
<sequence length="185" mass="21923">MNNQEILSKKIKEAKEGNQKAFSYLLDEFWTDVYNFQQKRIGDENDVEDVVIQTFAKAFDKINTYNEEFSFKTWLIAISKNVHVDMIRDRKRSLLHTFRPEENEVITIADETPTVEDRLIIEQNLHRLLICIKQLKEPYRTIIQLRYLQEKSYKEIAEITANTLSNVKVVLLRAKKMLAEIIRNS</sequence>
<dbReference type="SUPFAM" id="SSF88946">
    <property type="entry name" value="Sigma2 domain of RNA polymerase sigma factors"/>
    <property type="match status" value="1"/>
</dbReference>
<dbReference type="PANTHER" id="PTHR43133">
    <property type="entry name" value="RNA POLYMERASE ECF-TYPE SIGMA FACTO"/>
    <property type="match status" value="1"/>
</dbReference>
<proteinExistence type="inferred from homology"/>
<dbReference type="GO" id="GO:0006352">
    <property type="term" value="P:DNA-templated transcription initiation"/>
    <property type="evidence" value="ECO:0007669"/>
    <property type="project" value="InterPro"/>
</dbReference>
<evidence type="ECO:0000256" key="2">
    <source>
        <dbReference type="ARBA" id="ARBA00023015"/>
    </source>
</evidence>
<dbReference type="CDD" id="cd06171">
    <property type="entry name" value="Sigma70_r4"/>
    <property type="match status" value="1"/>
</dbReference>
<dbReference type="InterPro" id="IPR014284">
    <property type="entry name" value="RNA_pol_sigma-70_dom"/>
</dbReference>
<dbReference type="PANTHER" id="PTHR43133:SF51">
    <property type="entry name" value="RNA POLYMERASE SIGMA FACTOR"/>
    <property type="match status" value="1"/>
</dbReference>
<organism evidence="7 8">
    <name type="scientific">Capnocytophaga canimorsus</name>
    <dbReference type="NCBI Taxonomy" id="28188"/>
    <lineage>
        <taxon>Bacteria</taxon>
        <taxon>Pseudomonadati</taxon>
        <taxon>Bacteroidota</taxon>
        <taxon>Flavobacteriia</taxon>
        <taxon>Flavobacteriales</taxon>
        <taxon>Flavobacteriaceae</taxon>
        <taxon>Capnocytophaga</taxon>
    </lineage>
</organism>
<dbReference type="InterPro" id="IPR013249">
    <property type="entry name" value="RNA_pol_sigma70_r4_t2"/>
</dbReference>
<dbReference type="SUPFAM" id="SSF88659">
    <property type="entry name" value="Sigma3 and sigma4 domains of RNA polymerase sigma factors"/>
    <property type="match status" value="1"/>
</dbReference>
<evidence type="ECO:0000256" key="3">
    <source>
        <dbReference type="ARBA" id="ARBA00023082"/>
    </source>
</evidence>
<evidence type="ECO:0000256" key="1">
    <source>
        <dbReference type="ARBA" id="ARBA00010641"/>
    </source>
</evidence>
<dbReference type="InterPro" id="IPR013325">
    <property type="entry name" value="RNA_pol_sigma_r2"/>
</dbReference>
<gene>
    <name evidence="7" type="ORF">CCAN11_2370026</name>
</gene>
<protein>
    <submittedName>
        <fullName evidence="7">Sigma-W factor</fullName>
    </submittedName>
</protein>
<reference evidence="8" key="1">
    <citation type="submission" date="2015-01" db="EMBL/GenBank/DDBJ databases">
        <authorList>
            <person name="MANFREDI Pablo"/>
        </authorList>
    </citation>
    <scope>NUCLEOTIDE SEQUENCE [LARGE SCALE GENOMIC DNA]</scope>
    <source>
        <strain evidence="8">Cc11</strain>
    </source>
</reference>
<feature type="domain" description="RNA polymerase sigma factor 70 region 4 type 2" evidence="6">
    <location>
        <begin position="128"/>
        <end position="178"/>
    </location>
</feature>
<dbReference type="InterPro" id="IPR007627">
    <property type="entry name" value="RNA_pol_sigma70_r2"/>
</dbReference>
<evidence type="ECO:0000313" key="7">
    <source>
        <dbReference type="EMBL" id="CEN51918.1"/>
    </source>
</evidence>
<evidence type="ECO:0000313" key="8">
    <source>
        <dbReference type="Proteomes" id="UP000039370"/>
    </source>
</evidence>
<dbReference type="GO" id="GO:0003677">
    <property type="term" value="F:DNA binding"/>
    <property type="evidence" value="ECO:0007669"/>
    <property type="project" value="InterPro"/>
</dbReference>
<dbReference type="Gene3D" id="1.10.10.10">
    <property type="entry name" value="Winged helix-like DNA-binding domain superfamily/Winged helix DNA-binding domain"/>
    <property type="match status" value="1"/>
</dbReference>
<dbReference type="RefSeq" id="WP_041987297.1">
    <property type="nucleotide sequence ID" value="NZ_CP173182.1"/>
</dbReference>
<evidence type="ECO:0000259" key="6">
    <source>
        <dbReference type="Pfam" id="PF08281"/>
    </source>
</evidence>
<dbReference type="InterPro" id="IPR039425">
    <property type="entry name" value="RNA_pol_sigma-70-like"/>
</dbReference>
<accession>A0A0B7IPJ8</accession>
<dbReference type="AlphaFoldDB" id="A0A0B7IPJ8"/>
<dbReference type="NCBIfam" id="TIGR02937">
    <property type="entry name" value="sigma70-ECF"/>
    <property type="match status" value="1"/>
</dbReference>
<feature type="domain" description="RNA polymerase sigma-70 region 2" evidence="5">
    <location>
        <begin position="32"/>
        <end position="92"/>
    </location>
</feature>